<name>A0A9Q0N396_9DIPT</name>
<evidence type="ECO:0000259" key="1">
    <source>
        <dbReference type="Pfam" id="PF02602"/>
    </source>
</evidence>
<dbReference type="Gene3D" id="3.40.50.10090">
    <property type="match status" value="3"/>
</dbReference>
<keyword evidence="3" id="KW-1185">Reference proteome</keyword>
<dbReference type="CDD" id="cd06578">
    <property type="entry name" value="HemD"/>
    <property type="match status" value="1"/>
</dbReference>
<proteinExistence type="predicted"/>
<dbReference type="EMBL" id="WJQU01000002">
    <property type="protein sequence ID" value="KAJ6642798.1"/>
    <property type="molecule type" value="Genomic_DNA"/>
</dbReference>
<comment type="caution">
    <text evidence="2">The sequence shown here is derived from an EMBL/GenBank/DDBJ whole genome shotgun (WGS) entry which is preliminary data.</text>
</comment>
<dbReference type="GO" id="GO:0005829">
    <property type="term" value="C:cytosol"/>
    <property type="evidence" value="ECO:0007669"/>
    <property type="project" value="TreeGrafter"/>
</dbReference>
<accession>A0A9Q0N396</accession>
<protein>
    <submittedName>
        <fullName evidence="2">Uroporphyrinogen-III synthase</fullName>
    </submittedName>
</protein>
<feature type="non-terminal residue" evidence="2">
    <location>
        <position position="231"/>
    </location>
</feature>
<dbReference type="AlphaFoldDB" id="A0A9Q0N396"/>
<dbReference type="GO" id="GO:0006780">
    <property type="term" value="P:uroporphyrinogen III biosynthetic process"/>
    <property type="evidence" value="ECO:0007669"/>
    <property type="project" value="InterPro"/>
</dbReference>
<dbReference type="InterPro" id="IPR003754">
    <property type="entry name" value="4pyrrol_synth_uPrphyn_synth"/>
</dbReference>
<dbReference type="Proteomes" id="UP001151699">
    <property type="component" value="Chromosome B"/>
</dbReference>
<reference evidence="2" key="1">
    <citation type="submission" date="2022-07" db="EMBL/GenBank/DDBJ databases">
        <authorList>
            <person name="Trinca V."/>
            <person name="Uliana J.V.C."/>
            <person name="Torres T.T."/>
            <person name="Ward R.J."/>
            <person name="Monesi N."/>
        </authorList>
    </citation>
    <scope>NUCLEOTIDE SEQUENCE</scope>
    <source>
        <strain evidence="2">HSMRA1968</strain>
        <tissue evidence="2">Whole embryos</tissue>
    </source>
</reference>
<dbReference type="PANTHER" id="PTHR12390:SF0">
    <property type="entry name" value="UROPORPHYRINOGEN-III SYNTHASE"/>
    <property type="match status" value="1"/>
</dbReference>
<evidence type="ECO:0000313" key="2">
    <source>
        <dbReference type="EMBL" id="KAJ6642798.1"/>
    </source>
</evidence>
<feature type="domain" description="Tetrapyrrole biosynthesis uroporphyrinogen III synthase" evidence="1">
    <location>
        <begin position="13"/>
        <end position="224"/>
    </location>
</feature>
<dbReference type="InterPro" id="IPR039793">
    <property type="entry name" value="UROS/Hem4"/>
</dbReference>
<dbReference type="Pfam" id="PF02602">
    <property type="entry name" value="HEM4"/>
    <property type="match status" value="1"/>
</dbReference>
<sequence length="231" mass="26080">RIVILKSESESSDSYATLLRENNFDPIFVPTLGFGFKNLDVLKAKLNEPGNYAGLVFTSPRSVEACEQAIKGTNFDKQWKQLHNYCVGDVTHNMIHVALDLNTREGHRLQFPFLFPCGNLRQDTLQLKLLDYGYFMDPIEVYETTAHPDLELNLRKALIEDKAEYLAFFSPSGVNFVNAILKKLEIKLSDYKLIAIGPSTRKSLETNDLTVFKTAEKPSVEYLVKALLAAA</sequence>
<dbReference type="InterPro" id="IPR036108">
    <property type="entry name" value="4pyrrol_syn_uPrphyn_synt_sf"/>
</dbReference>
<organism evidence="2 3">
    <name type="scientific">Pseudolycoriella hygida</name>
    <dbReference type="NCBI Taxonomy" id="35572"/>
    <lineage>
        <taxon>Eukaryota</taxon>
        <taxon>Metazoa</taxon>
        <taxon>Ecdysozoa</taxon>
        <taxon>Arthropoda</taxon>
        <taxon>Hexapoda</taxon>
        <taxon>Insecta</taxon>
        <taxon>Pterygota</taxon>
        <taxon>Neoptera</taxon>
        <taxon>Endopterygota</taxon>
        <taxon>Diptera</taxon>
        <taxon>Nematocera</taxon>
        <taxon>Sciaroidea</taxon>
        <taxon>Sciaridae</taxon>
        <taxon>Pseudolycoriella</taxon>
    </lineage>
</organism>
<dbReference type="SUPFAM" id="SSF69618">
    <property type="entry name" value="HemD-like"/>
    <property type="match status" value="1"/>
</dbReference>
<gene>
    <name evidence="2" type="primary">UROS</name>
    <name evidence="2" type="ORF">Bhyg_07752</name>
</gene>
<dbReference type="PANTHER" id="PTHR12390">
    <property type="entry name" value="UROPORPHYRINOGEN III SYNTHASE"/>
    <property type="match status" value="1"/>
</dbReference>
<dbReference type="GO" id="GO:0004852">
    <property type="term" value="F:uroporphyrinogen-III synthase activity"/>
    <property type="evidence" value="ECO:0007669"/>
    <property type="project" value="InterPro"/>
</dbReference>
<evidence type="ECO:0000313" key="3">
    <source>
        <dbReference type="Proteomes" id="UP001151699"/>
    </source>
</evidence>
<dbReference type="OrthoDB" id="5595751at2759"/>